<reference evidence="2 3" key="1">
    <citation type="submission" date="2018-11" db="EMBL/GenBank/DDBJ databases">
        <authorList>
            <person name="Criscuolo A."/>
        </authorList>
    </citation>
    <scope>NUCLEOTIDE SEQUENCE [LARGE SCALE GENOMIC DNA]</scope>
    <source>
        <strain evidence="2">ACIP111625</strain>
    </source>
</reference>
<evidence type="ECO:0000313" key="3">
    <source>
        <dbReference type="Proteomes" id="UP000277498"/>
    </source>
</evidence>
<dbReference type="Proteomes" id="UP000277498">
    <property type="component" value="Unassembled WGS sequence"/>
</dbReference>
<dbReference type="RefSeq" id="WP_124085899.1">
    <property type="nucleotide sequence ID" value="NZ_UXAW01000051.1"/>
</dbReference>
<feature type="signal peptide" evidence="1">
    <location>
        <begin position="1"/>
        <end position="19"/>
    </location>
</feature>
<dbReference type="AlphaFoldDB" id="A0A3P5WPA1"/>
<gene>
    <name evidence="2" type="ORF">XINFAN_01491</name>
</gene>
<feature type="chain" id="PRO_5018169676" description="Succinate dehydrogenase flavoprotein subunit" evidence="1">
    <location>
        <begin position="20"/>
        <end position="114"/>
    </location>
</feature>
<evidence type="ECO:0000313" key="2">
    <source>
        <dbReference type="EMBL" id="VDC25253.1"/>
    </source>
</evidence>
<proteinExistence type="predicted"/>
<evidence type="ECO:0000256" key="1">
    <source>
        <dbReference type="SAM" id="SignalP"/>
    </source>
</evidence>
<sequence length="114" mass="11722">MRGLALILCLALPACVAGEAVMQETTRSLARSAVNSAAAQHLPGVNVTPFTDCVINNAQTGELIQLAQYASAGTNGAAQAWPVVRTIASRPEATQCLVRSLSTTQMLSVGGLAL</sequence>
<organism evidence="2 3">
    <name type="scientific">Pseudogemmobacter humi</name>
    <dbReference type="NCBI Taxonomy" id="2483812"/>
    <lineage>
        <taxon>Bacteria</taxon>
        <taxon>Pseudomonadati</taxon>
        <taxon>Pseudomonadota</taxon>
        <taxon>Alphaproteobacteria</taxon>
        <taxon>Rhodobacterales</taxon>
        <taxon>Paracoccaceae</taxon>
        <taxon>Pseudogemmobacter</taxon>
    </lineage>
</organism>
<accession>A0A3P5WPA1</accession>
<name>A0A3P5WPA1_9RHOB</name>
<keyword evidence="3" id="KW-1185">Reference proteome</keyword>
<dbReference type="OrthoDB" id="7867642at2"/>
<keyword evidence="1" id="KW-0732">Signal</keyword>
<dbReference type="EMBL" id="UXAW01000051">
    <property type="protein sequence ID" value="VDC25253.1"/>
    <property type="molecule type" value="Genomic_DNA"/>
</dbReference>
<protein>
    <recommendedName>
        <fullName evidence="4">Succinate dehydrogenase flavoprotein subunit</fullName>
    </recommendedName>
</protein>
<evidence type="ECO:0008006" key="4">
    <source>
        <dbReference type="Google" id="ProtNLM"/>
    </source>
</evidence>